<evidence type="ECO:0000256" key="7">
    <source>
        <dbReference type="ARBA" id="ARBA00023136"/>
    </source>
</evidence>
<sequence>MKNFRRLIAVLIAAAFTPLTVLAQGAATVTGRVTNAQGQPEAAVLVRIESLNVGAATGADGNYRLAIPADRIRAGQSVAITASRQGLGNISRQLTLSPGANLTQNFTMSTSVIQLEELVVTGVAAPTSRARIPFEVATVSAEDIVVPSTSAAGAIQGKVAGARVVSGGGQPGSSPSILLRGPTSINASGRTQDPLYIVDGVILGEGNGLGDIDPQDIESIEVVKGAAAASLYGSRAAAGVIQVRTRRGRNLSGERTRYTTRLEAGQSDIEHYVEVAQHHPWRMNAAKTRFVRADGSEYDWSTRTTQALAGSSPYTTFQVNPWPGTNYNQLERFFNPGDYRQGYVGVEGASGRTNFFASVTSLDNSGVVVGHDGYKRNSFRLNLDHGIGDKLQVSASGNYIRSNQDVINDGGAGSPFYNLTFITPNIDLAQRDSLGELVVTGDPQSATEYANPLYEIENRETTDTNNRFLSSLQLVYAPVNGVSLDGQISYDRTDFNRQDLYPYGYRTKTPSATLNRGYLQRFNSITDALNGSATSTFDKTFGDLQARTQFRYSYEEQNYEDFDAEGAAFAAEGVETLEATTQNKFVDSQRTSARSEGFFNQTNLSFRDRYILDGLVRRDGSSLFGADQRWQTYYRLSGAWRVAEEPWFNMAAVSDLKLHASLGTAGNRPAFSAQYQTNRLDRGTVTPDIQGNPDLKPERVTEREFGINLGLLDRFNFTANYANSTAEDQLLLVPLPSVAGYTARWTNAGTLQSNTIELSLDATLMQRENFGWSARVNWDRTRQEISELDVPCYSWGNPNYQNVENVFFNCEGVELGTFFGRKWAESCDDLPAAQQSQCSSFDVNDDGYLVYVGEGGSSTAGAGPDGVLGNADDKWGTRGTGTLFNYNWGIPFSAIGTDPFSGALTNYFALGSAQPDYNFSVSNTVNWGGLSLYGLLDASMGFEVYNQTRQWAMFRNRSGENDQFGKSVEEMKPVGYYSLLYNAATVNSEFVEDASFVKLREVALRYSFGADRLRALRMGGFNRLTLGVIGRNLKTWTDYQGYDPEVGVAGSTGGSAVISRFDAFGYPNFRTVSLSVELGF</sequence>
<dbReference type="Gene3D" id="2.60.40.1120">
    <property type="entry name" value="Carboxypeptidase-like, regulatory domain"/>
    <property type="match status" value="1"/>
</dbReference>
<dbReference type="AlphaFoldDB" id="A0A841GY19"/>
<evidence type="ECO:0000256" key="11">
    <source>
        <dbReference type="RuleBase" id="RU003357"/>
    </source>
</evidence>
<dbReference type="PROSITE" id="PS52016">
    <property type="entry name" value="TONB_DEPENDENT_REC_3"/>
    <property type="match status" value="1"/>
</dbReference>
<dbReference type="InterPro" id="IPR008969">
    <property type="entry name" value="CarboxyPept-like_regulatory"/>
</dbReference>
<dbReference type="EMBL" id="JACHIA010000005">
    <property type="protein sequence ID" value="MBB6070642.1"/>
    <property type="molecule type" value="Genomic_DNA"/>
</dbReference>
<feature type="domain" description="TonB-dependent receptor plug" evidence="14">
    <location>
        <begin position="131"/>
        <end position="240"/>
    </location>
</feature>
<dbReference type="InterPro" id="IPR000531">
    <property type="entry name" value="Beta-barrel_TonB"/>
</dbReference>
<dbReference type="PANTHER" id="PTHR30069:SF29">
    <property type="entry name" value="HEMOGLOBIN AND HEMOGLOBIN-HAPTOGLOBIN-BINDING PROTEIN 1-RELATED"/>
    <property type="match status" value="1"/>
</dbReference>
<keyword evidence="4 10" id="KW-0812">Transmembrane</keyword>
<accession>A0A841GY19</accession>
<keyword evidence="6 11" id="KW-0798">TonB box</keyword>
<reference evidence="15 16" key="1">
    <citation type="submission" date="2020-08" db="EMBL/GenBank/DDBJ databases">
        <title>Genomic Encyclopedia of Type Strains, Phase IV (KMG-IV): sequencing the most valuable type-strain genomes for metagenomic binning, comparative biology and taxonomic classification.</title>
        <authorList>
            <person name="Goeker M."/>
        </authorList>
    </citation>
    <scope>NUCLEOTIDE SEQUENCE [LARGE SCALE GENOMIC DNA]</scope>
    <source>
        <strain evidence="15 16">DSM 29007</strain>
    </source>
</reference>
<dbReference type="InterPro" id="IPR012910">
    <property type="entry name" value="Plug_dom"/>
</dbReference>
<keyword evidence="8" id="KW-0675">Receptor</keyword>
<keyword evidence="16" id="KW-1185">Reference proteome</keyword>
<dbReference type="Gene3D" id="2.40.170.20">
    <property type="entry name" value="TonB-dependent receptor, beta-barrel domain"/>
    <property type="match status" value="1"/>
</dbReference>
<evidence type="ECO:0000256" key="10">
    <source>
        <dbReference type="PROSITE-ProRule" id="PRU01360"/>
    </source>
</evidence>
<comment type="subcellular location">
    <subcellularLocation>
        <location evidence="1 10">Cell outer membrane</location>
        <topology evidence="1 10">Multi-pass membrane protein</topology>
    </subcellularLocation>
</comment>
<dbReference type="InterPro" id="IPR037066">
    <property type="entry name" value="Plug_dom_sf"/>
</dbReference>
<comment type="caution">
    <text evidence="15">The sequence shown here is derived from an EMBL/GenBank/DDBJ whole genome shotgun (WGS) entry which is preliminary data.</text>
</comment>
<dbReference type="Proteomes" id="UP000582837">
    <property type="component" value="Unassembled WGS sequence"/>
</dbReference>
<evidence type="ECO:0000256" key="3">
    <source>
        <dbReference type="ARBA" id="ARBA00022452"/>
    </source>
</evidence>
<evidence type="ECO:0000256" key="12">
    <source>
        <dbReference type="SAM" id="SignalP"/>
    </source>
</evidence>
<feature type="domain" description="TonB-dependent receptor-like beta-barrel" evidence="13">
    <location>
        <begin position="447"/>
        <end position="784"/>
    </location>
</feature>
<dbReference type="Gene3D" id="2.170.130.10">
    <property type="entry name" value="TonB-dependent receptor, plug domain"/>
    <property type="match status" value="1"/>
</dbReference>
<dbReference type="InterPro" id="IPR023996">
    <property type="entry name" value="TonB-dep_OMP_SusC/RagA"/>
</dbReference>
<evidence type="ECO:0000256" key="1">
    <source>
        <dbReference type="ARBA" id="ARBA00004571"/>
    </source>
</evidence>
<dbReference type="Pfam" id="PF07715">
    <property type="entry name" value="Plug"/>
    <property type="match status" value="1"/>
</dbReference>
<evidence type="ECO:0000259" key="13">
    <source>
        <dbReference type="Pfam" id="PF00593"/>
    </source>
</evidence>
<evidence type="ECO:0000256" key="6">
    <source>
        <dbReference type="ARBA" id="ARBA00023077"/>
    </source>
</evidence>
<dbReference type="InterPro" id="IPR036942">
    <property type="entry name" value="Beta-barrel_TonB_sf"/>
</dbReference>
<dbReference type="GO" id="GO:0009279">
    <property type="term" value="C:cell outer membrane"/>
    <property type="evidence" value="ECO:0007669"/>
    <property type="project" value="UniProtKB-SubCell"/>
</dbReference>
<dbReference type="RefSeq" id="WP_170034484.1">
    <property type="nucleotide sequence ID" value="NZ_JABDTL010000001.1"/>
</dbReference>
<feature type="signal peptide" evidence="12">
    <location>
        <begin position="1"/>
        <end position="23"/>
    </location>
</feature>
<evidence type="ECO:0000313" key="16">
    <source>
        <dbReference type="Proteomes" id="UP000582837"/>
    </source>
</evidence>
<keyword evidence="9 10" id="KW-0998">Cell outer membrane</keyword>
<evidence type="ECO:0000256" key="4">
    <source>
        <dbReference type="ARBA" id="ARBA00022692"/>
    </source>
</evidence>
<protein>
    <submittedName>
        <fullName evidence="15">TonB-linked SusC/RagA family outer membrane protein</fullName>
    </submittedName>
</protein>
<dbReference type="SUPFAM" id="SSF49464">
    <property type="entry name" value="Carboxypeptidase regulatory domain-like"/>
    <property type="match status" value="1"/>
</dbReference>
<name>A0A841GY19_9BACT</name>
<evidence type="ECO:0000259" key="14">
    <source>
        <dbReference type="Pfam" id="PF07715"/>
    </source>
</evidence>
<gene>
    <name evidence="15" type="ORF">HNQ61_002263</name>
</gene>
<comment type="similarity">
    <text evidence="10 11">Belongs to the TonB-dependent receptor family.</text>
</comment>
<feature type="chain" id="PRO_5032465161" evidence="12">
    <location>
        <begin position="24"/>
        <end position="1080"/>
    </location>
</feature>
<evidence type="ECO:0000256" key="8">
    <source>
        <dbReference type="ARBA" id="ARBA00023170"/>
    </source>
</evidence>
<dbReference type="InterPro" id="IPR039426">
    <property type="entry name" value="TonB-dep_rcpt-like"/>
</dbReference>
<keyword evidence="5 12" id="KW-0732">Signal</keyword>
<evidence type="ECO:0000256" key="2">
    <source>
        <dbReference type="ARBA" id="ARBA00022448"/>
    </source>
</evidence>
<keyword evidence="7 10" id="KW-0472">Membrane</keyword>
<dbReference type="PANTHER" id="PTHR30069">
    <property type="entry name" value="TONB-DEPENDENT OUTER MEMBRANE RECEPTOR"/>
    <property type="match status" value="1"/>
</dbReference>
<evidence type="ECO:0000256" key="5">
    <source>
        <dbReference type="ARBA" id="ARBA00022729"/>
    </source>
</evidence>
<dbReference type="Pfam" id="PF00593">
    <property type="entry name" value="TonB_dep_Rec_b-barrel"/>
    <property type="match status" value="1"/>
</dbReference>
<organism evidence="15 16">
    <name type="scientific">Longimicrobium terrae</name>
    <dbReference type="NCBI Taxonomy" id="1639882"/>
    <lineage>
        <taxon>Bacteria</taxon>
        <taxon>Pseudomonadati</taxon>
        <taxon>Gemmatimonadota</taxon>
        <taxon>Longimicrobiia</taxon>
        <taxon>Longimicrobiales</taxon>
        <taxon>Longimicrobiaceae</taxon>
        <taxon>Longimicrobium</taxon>
    </lineage>
</organism>
<dbReference type="GO" id="GO:0015344">
    <property type="term" value="F:siderophore uptake transmembrane transporter activity"/>
    <property type="evidence" value="ECO:0007669"/>
    <property type="project" value="TreeGrafter"/>
</dbReference>
<evidence type="ECO:0000256" key="9">
    <source>
        <dbReference type="ARBA" id="ARBA00023237"/>
    </source>
</evidence>
<dbReference type="SUPFAM" id="SSF56935">
    <property type="entry name" value="Porins"/>
    <property type="match status" value="1"/>
</dbReference>
<dbReference type="Pfam" id="PF13620">
    <property type="entry name" value="CarboxypepD_reg"/>
    <property type="match status" value="1"/>
</dbReference>
<keyword evidence="3 10" id="KW-1134">Transmembrane beta strand</keyword>
<dbReference type="GO" id="GO:0044718">
    <property type="term" value="P:siderophore transmembrane transport"/>
    <property type="evidence" value="ECO:0007669"/>
    <property type="project" value="TreeGrafter"/>
</dbReference>
<evidence type="ECO:0000313" key="15">
    <source>
        <dbReference type="EMBL" id="MBB6070642.1"/>
    </source>
</evidence>
<dbReference type="NCBIfam" id="TIGR04056">
    <property type="entry name" value="OMP_RagA_SusC"/>
    <property type="match status" value="1"/>
</dbReference>
<proteinExistence type="inferred from homology"/>
<keyword evidence="2 10" id="KW-0813">Transport</keyword>